<reference evidence="2" key="1">
    <citation type="journal article" date="2023" name="G3 (Bethesda)">
        <title>A reference genome for the long-term kleptoplast-retaining sea slug Elysia crispata morphotype clarki.</title>
        <authorList>
            <person name="Eastman K.E."/>
            <person name="Pendleton A.L."/>
            <person name="Shaikh M.A."/>
            <person name="Suttiyut T."/>
            <person name="Ogas R."/>
            <person name="Tomko P."/>
            <person name="Gavelis G."/>
            <person name="Widhalm J.R."/>
            <person name="Wisecaver J.H."/>
        </authorList>
    </citation>
    <scope>NUCLEOTIDE SEQUENCE</scope>
    <source>
        <strain evidence="2">ECLA1</strain>
    </source>
</reference>
<sequence length="119" mass="13245">MQSASTRLNFPDSEDPVHLNGSTRDRYDVYISCKLVRQMSHPLGHPCFIEASNSIWYPEADARASCRVPLRYNHVLTQLYRSCQPVNPTEHAPGGKVLSSCLAARAWLGGTCLATLTRL</sequence>
<comment type="caution">
    <text evidence="2">The sequence shown here is derived from an EMBL/GenBank/DDBJ whole genome shotgun (WGS) entry which is preliminary data.</text>
</comment>
<evidence type="ECO:0000313" key="3">
    <source>
        <dbReference type="Proteomes" id="UP001283361"/>
    </source>
</evidence>
<evidence type="ECO:0000313" key="2">
    <source>
        <dbReference type="EMBL" id="KAK3760244.1"/>
    </source>
</evidence>
<evidence type="ECO:0000256" key="1">
    <source>
        <dbReference type="SAM" id="MobiDB-lite"/>
    </source>
</evidence>
<proteinExistence type="predicted"/>
<dbReference type="AlphaFoldDB" id="A0AAE1D7F0"/>
<dbReference type="Proteomes" id="UP001283361">
    <property type="component" value="Unassembled WGS sequence"/>
</dbReference>
<name>A0AAE1D7F0_9GAST</name>
<dbReference type="EMBL" id="JAWDGP010005037">
    <property type="protein sequence ID" value="KAK3760244.1"/>
    <property type="molecule type" value="Genomic_DNA"/>
</dbReference>
<gene>
    <name evidence="2" type="ORF">RRG08_052192</name>
</gene>
<feature type="region of interest" description="Disordered" evidence="1">
    <location>
        <begin position="1"/>
        <end position="22"/>
    </location>
</feature>
<protein>
    <submittedName>
        <fullName evidence="2">Uncharacterized protein</fullName>
    </submittedName>
</protein>
<keyword evidence="3" id="KW-1185">Reference proteome</keyword>
<organism evidence="2 3">
    <name type="scientific">Elysia crispata</name>
    <name type="common">lettuce slug</name>
    <dbReference type="NCBI Taxonomy" id="231223"/>
    <lineage>
        <taxon>Eukaryota</taxon>
        <taxon>Metazoa</taxon>
        <taxon>Spiralia</taxon>
        <taxon>Lophotrochozoa</taxon>
        <taxon>Mollusca</taxon>
        <taxon>Gastropoda</taxon>
        <taxon>Heterobranchia</taxon>
        <taxon>Euthyneura</taxon>
        <taxon>Panpulmonata</taxon>
        <taxon>Sacoglossa</taxon>
        <taxon>Placobranchoidea</taxon>
        <taxon>Plakobranchidae</taxon>
        <taxon>Elysia</taxon>
    </lineage>
</organism>
<accession>A0AAE1D7F0</accession>